<dbReference type="Pfam" id="PF00078">
    <property type="entry name" value="RVT_1"/>
    <property type="match status" value="1"/>
</dbReference>
<dbReference type="EMBL" id="SMMG02000009">
    <property type="protein sequence ID" value="KAA3462751.1"/>
    <property type="molecule type" value="Genomic_DNA"/>
</dbReference>
<comment type="caution">
    <text evidence="2">The sequence shown here is derived from an EMBL/GenBank/DDBJ whole genome shotgun (WGS) entry which is preliminary data.</text>
</comment>
<dbReference type="GO" id="GO:0003964">
    <property type="term" value="F:RNA-directed DNA polymerase activity"/>
    <property type="evidence" value="ECO:0007669"/>
    <property type="project" value="UniProtKB-KW"/>
</dbReference>
<dbReference type="InterPro" id="IPR000477">
    <property type="entry name" value="RT_dom"/>
</dbReference>
<dbReference type="Proteomes" id="UP000325315">
    <property type="component" value="Unassembled WGS sequence"/>
</dbReference>
<evidence type="ECO:0000259" key="1">
    <source>
        <dbReference type="Pfam" id="PF00078"/>
    </source>
</evidence>
<protein>
    <submittedName>
        <fullName evidence="2">RNA-directed DNA polymerase (Reverse transcriptase)</fullName>
    </submittedName>
</protein>
<evidence type="ECO:0000313" key="3">
    <source>
        <dbReference type="Proteomes" id="UP000325315"/>
    </source>
</evidence>
<keyword evidence="2" id="KW-0695">RNA-directed DNA polymerase</keyword>
<accession>A0A5B6V129</accession>
<sequence length="310" mass="36467">MGRADRPFRFLTSWLMHPKFKDVVVKSGIAPLERRGTTRLQKKEAVVRTKIENILEQEKMLWFQKSRSEWLSNGDRNTIFFHSRTMKRQKQNKIEALMIDNIGRCYDEETLKKHAIDYFTKLYYVEQYTIGDFPDRGCFPKISSQSLRVLREEVLIEEIRHSLFNTALLKALGIDGFHDMVWSTVYEMVRNVFLGGQLDPCINRTLIVLIPKRFGAKLIKQYRPISLCIVLYKVITKTIDIRLRQMMQTLEAIHTMKHTKGKQKWMAVKVDFKKAYDRVKCDFLKDTLYEVGLPTPLNRIIMSCVSTSLM</sequence>
<gene>
    <name evidence="2" type="ORF">EPI10_029210</name>
</gene>
<dbReference type="AlphaFoldDB" id="A0A5B6V129"/>
<dbReference type="PANTHER" id="PTHR19446">
    <property type="entry name" value="REVERSE TRANSCRIPTASES"/>
    <property type="match status" value="1"/>
</dbReference>
<dbReference type="OrthoDB" id="1751786at2759"/>
<organism evidence="2 3">
    <name type="scientific">Gossypium australe</name>
    <dbReference type="NCBI Taxonomy" id="47621"/>
    <lineage>
        <taxon>Eukaryota</taxon>
        <taxon>Viridiplantae</taxon>
        <taxon>Streptophyta</taxon>
        <taxon>Embryophyta</taxon>
        <taxon>Tracheophyta</taxon>
        <taxon>Spermatophyta</taxon>
        <taxon>Magnoliopsida</taxon>
        <taxon>eudicotyledons</taxon>
        <taxon>Gunneridae</taxon>
        <taxon>Pentapetalae</taxon>
        <taxon>rosids</taxon>
        <taxon>malvids</taxon>
        <taxon>Malvales</taxon>
        <taxon>Malvaceae</taxon>
        <taxon>Malvoideae</taxon>
        <taxon>Gossypium</taxon>
    </lineage>
</organism>
<keyword evidence="2" id="KW-0808">Transferase</keyword>
<proteinExistence type="predicted"/>
<evidence type="ECO:0000313" key="2">
    <source>
        <dbReference type="EMBL" id="KAA3462751.1"/>
    </source>
</evidence>
<feature type="domain" description="Reverse transcriptase" evidence="1">
    <location>
        <begin position="214"/>
        <end position="304"/>
    </location>
</feature>
<name>A0A5B6V129_9ROSI</name>
<reference evidence="3" key="1">
    <citation type="journal article" date="2019" name="Plant Biotechnol. J.">
        <title>Genome sequencing of the Australian wild diploid species Gossypium australe highlights disease resistance and delayed gland morphogenesis.</title>
        <authorList>
            <person name="Cai Y."/>
            <person name="Cai X."/>
            <person name="Wang Q."/>
            <person name="Wang P."/>
            <person name="Zhang Y."/>
            <person name="Cai C."/>
            <person name="Xu Y."/>
            <person name="Wang K."/>
            <person name="Zhou Z."/>
            <person name="Wang C."/>
            <person name="Geng S."/>
            <person name="Li B."/>
            <person name="Dong Q."/>
            <person name="Hou Y."/>
            <person name="Wang H."/>
            <person name="Ai P."/>
            <person name="Liu Z."/>
            <person name="Yi F."/>
            <person name="Sun M."/>
            <person name="An G."/>
            <person name="Cheng J."/>
            <person name="Zhang Y."/>
            <person name="Shi Q."/>
            <person name="Xie Y."/>
            <person name="Shi X."/>
            <person name="Chang Y."/>
            <person name="Huang F."/>
            <person name="Chen Y."/>
            <person name="Hong S."/>
            <person name="Mi L."/>
            <person name="Sun Q."/>
            <person name="Zhang L."/>
            <person name="Zhou B."/>
            <person name="Peng R."/>
            <person name="Zhang X."/>
            <person name="Liu F."/>
        </authorList>
    </citation>
    <scope>NUCLEOTIDE SEQUENCE [LARGE SCALE GENOMIC DNA]</scope>
    <source>
        <strain evidence="3">cv. PA1801</strain>
    </source>
</reference>
<keyword evidence="3" id="KW-1185">Reference proteome</keyword>
<keyword evidence="2" id="KW-0548">Nucleotidyltransferase</keyword>